<comment type="caution">
    <text evidence="1">The sequence shown here is derived from an EMBL/GenBank/DDBJ whole genome shotgun (WGS) entry which is preliminary data.</text>
</comment>
<dbReference type="EMBL" id="AMZH03006026">
    <property type="protein sequence ID" value="RRT64865.1"/>
    <property type="molecule type" value="Genomic_DNA"/>
</dbReference>
<gene>
    <name evidence="1" type="ORF">B296_00040161</name>
</gene>
<proteinExistence type="predicted"/>
<accession>A0A426ZLP9</accession>
<evidence type="ECO:0000313" key="2">
    <source>
        <dbReference type="Proteomes" id="UP000287651"/>
    </source>
</evidence>
<organism evidence="1 2">
    <name type="scientific">Ensete ventricosum</name>
    <name type="common">Abyssinian banana</name>
    <name type="synonym">Musa ensete</name>
    <dbReference type="NCBI Taxonomy" id="4639"/>
    <lineage>
        <taxon>Eukaryota</taxon>
        <taxon>Viridiplantae</taxon>
        <taxon>Streptophyta</taxon>
        <taxon>Embryophyta</taxon>
        <taxon>Tracheophyta</taxon>
        <taxon>Spermatophyta</taxon>
        <taxon>Magnoliopsida</taxon>
        <taxon>Liliopsida</taxon>
        <taxon>Zingiberales</taxon>
        <taxon>Musaceae</taxon>
        <taxon>Ensete</taxon>
    </lineage>
</organism>
<dbReference type="Proteomes" id="UP000287651">
    <property type="component" value="Unassembled WGS sequence"/>
</dbReference>
<name>A0A426ZLP9_ENSVE</name>
<reference evidence="1 2" key="1">
    <citation type="journal article" date="2014" name="Agronomy (Basel)">
        <title>A Draft Genome Sequence for Ensete ventricosum, the Drought-Tolerant Tree Against Hunger.</title>
        <authorList>
            <person name="Harrison J."/>
            <person name="Moore K.A."/>
            <person name="Paszkiewicz K."/>
            <person name="Jones T."/>
            <person name="Grant M."/>
            <person name="Ambacheew D."/>
            <person name="Muzemil S."/>
            <person name="Studholme D.J."/>
        </authorList>
    </citation>
    <scope>NUCLEOTIDE SEQUENCE [LARGE SCALE GENOMIC DNA]</scope>
</reference>
<sequence length="93" mass="10830">MKVHMLQLLLSFGRPKSMEADRKGQVFWHFELCYDCFGFPYSSSIQYDKVTHLLCDSILVSKMKAEISSRSISIMISKHRYCENNILTSTTRT</sequence>
<protein>
    <submittedName>
        <fullName evidence="1">Uncharacterized protein</fullName>
    </submittedName>
</protein>
<dbReference type="AlphaFoldDB" id="A0A426ZLP9"/>
<evidence type="ECO:0000313" key="1">
    <source>
        <dbReference type="EMBL" id="RRT64865.1"/>
    </source>
</evidence>